<name>A0A0A9H4L4_ARUDO</name>
<accession>A0A0A9H4L4</accession>
<sequence>MPTTTFGNKRRRQNNQYLSWLSEITKKAQKQRNCKLHMAISSVTEAKISKNNTLNNHRNEATGSK</sequence>
<reference evidence="1" key="2">
    <citation type="journal article" date="2015" name="Data Brief">
        <title>Shoot transcriptome of the giant reed, Arundo donax.</title>
        <authorList>
            <person name="Barrero R.A."/>
            <person name="Guerrero F.D."/>
            <person name="Moolhuijzen P."/>
            <person name="Goolsby J.A."/>
            <person name="Tidwell J."/>
            <person name="Bellgard S.E."/>
            <person name="Bellgard M.I."/>
        </authorList>
    </citation>
    <scope>NUCLEOTIDE SEQUENCE</scope>
    <source>
        <tissue evidence="1">Shoot tissue taken approximately 20 cm above the soil surface</tissue>
    </source>
</reference>
<reference evidence="1" key="1">
    <citation type="submission" date="2014-09" db="EMBL/GenBank/DDBJ databases">
        <authorList>
            <person name="Magalhaes I.L.F."/>
            <person name="Oliveira U."/>
            <person name="Santos F.R."/>
            <person name="Vidigal T.H.D.A."/>
            <person name="Brescovit A.D."/>
            <person name="Santos A.J."/>
        </authorList>
    </citation>
    <scope>NUCLEOTIDE SEQUENCE</scope>
    <source>
        <tissue evidence="1">Shoot tissue taken approximately 20 cm above the soil surface</tissue>
    </source>
</reference>
<dbReference type="AlphaFoldDB" id="A0A0A9H4L4"/>
<evidence type="ECO:0000313" key="1">
    <source>
        <dbReference type="EMBL" id="JAE30744.1"/>
    </source>
</evidence>
<proteinExistence type="predicted"/>
<dbReference type="EMBL" id="GBRH01167152">
    <property type="protein sequence ID" value="JAE30744.1"/>
    <property type="molecule type" value="Transcribed_RNA"/>
</dbReference>
<protein>
    <submittedName>
        <fullName evidence="1">Uncharacterized protein</fullName>
    </submittedName>
</protein>
<organism evidence="1">
    <name type="scientific">Arundo donax</name>
    <name type="common">Giant reed</name>
    <name type="synonym">Donax arundinaceus</name>
    <dbReference type="NCBI Taxonomy" id="35708"/>
    <lineage>
        <taxon>Eukaryota</taxon>
        <taxon>Viridiplantae</taxon>
        <taxon>Streptophyta</taxon>
        <taxon>Embryophyta</taxon>
        <taxon>Tracheophyta</taxon>
        <taxon>Spermatophyta</taxon>
        <taxon>Magnoliopsida</taxon>
        <taxon>Liliopsida</taxon>
        <taxon>Poales</taxon>
        <taxon>Poaceae</taxon>
        <taxon>PACMAD clade</taxon>
        <taxon>Arundinoideae</taxon>
        <taxon>Arundineae</taxon>
        <taxon>Arundo</taxon>
    </lineage>
</organism>